<evidence type="ECO:0000313" key="5">
    <source>
        <dbReference type="Proteomes" id="UP000800235"/>
    </source>
</evidence>
<evidence type="ECO:0000256" key="3">
    <source>
        <dbReference type="SAM" id="MobiDB-lite"/>
    </source>
</evidence>
<comment type="caution">
    <text evidence="4">The sequence shown here is derived from an EMBL/GenBank/DDBJ whole genome shotgun (WGS) entry which is preliminary data.</text>
</comment>
<dbReference type="InterPro" id="IPR011257">
    <property type="entry name" value="DNA_glycosylase"/>
</dbReference>
<dbReference type="PANTHER" id="PTHR15074">
    <property type="entry name" value="METHYL-CPG-BINDING PROTEIN"/>
    <property type="match status" value="1"/>
</dbReference>
<evidence type="ECO:0000256" key="1">
    <source>
        <dbReference type="ARBA" id="ARBA00004123"/>
    </source>
</evidence>
<feature type="non-terminal residue" evidence="4">
    <location>
        <position position="294"/>
    </location>
</feature>
<feature type="region of interest" description="Disordered" evidence="3">
    <location>
        <begin position="23"/>
        <end position="48"/>
    </location>
</feature>
<comment type="subcellular location">
    <subcellularLocation>
        <location evidence="1">Nucleus</location>
    </subcellularLocation>
</comment>
<gene>
    <name evidence="4" type="ORF">EJ08DRAFT_581165</name>
</gene>
<dbReference type="EMBL" id="MU007014">
    <property type="protein sequence ID" value="KAF2435143.1"/>
    <property type="molecule type" value="Genomic_DNA"/>
</dbReference>
<dbReference type="GO" id="GO:0005634">
    <property type="term" value="C:nucleus"/>
    <property type="evidence" value="ECO:0007669"/>
    <property type="project" value="UniProtKB-SubCell"/>
</dbReference>
<dbReference type="InterPro" id="IPR045138">
    <property type="entry name" value="MeCP2/MBD4"/>
</dbReference>
<dbReference type="SUPFAM" id="SSF48150">
    <property type="entry name" value="DNA-glycosylase"/>
    <property type="match status" value="1"/>
</dbReference>
<proteinExistence type="predicted"/>
<keyword evidence="5" id="KW-1185">Reference proteome</keyword>
<dbReference type="Gene3D" id="1.10.340.30">
    <property type="entry name" value="Hypothetical protein, domain 2"/>
    <property type="match status" value="1"/>
</dbReference>
<name>A0A9P4U3L2_9PEZI</name>
<protein>
    <submittedName>
        <fullName evidence="4">5-Methylcytosine G/T mismatch-specific DNA glycosylase</fullName>
    </submittedName>
</protein>
<dbReference type="Proteomes" id="UP000800235">
    <property type="component" value="Unassembled WGS sequence"/>
</dbReference>
<feature type="compositionally biased region" description="Low complexity" evidence="3">
    <location>
        <begin position="30"/>
        <end position="40"/>
    </location>
</feature>
<evidence type="ECO:0000256" key="2">
    <source>
        <dbReference type="ARBA" id="ARBA00023242"/>
    </source>
</evidence>
<dbReference type="OrthoDB" id="10265068at2759"/>
<dbReference type="PANTHER" id="PTHR15074:SF0">
    <property type="entry name" value="METHYL-CPG-BINDING DOMAIN PROTEIN 4-LIKE PROTEIN"/>
    <property type="match status" value="1"/>
</dbReference>
<dbReference type="AlphaFoldDB" id="A0A9P4U3L2"/>
<organism evidence="4 5">
    <name type="scientific">Tothia fuscella</name>
    <dbReference type="NCBI Taxonomy" id="1048955"/>
    <lineage>
        <taxon>Eukaryota</taxon>
        <taxon>Fungi</taxon>
        <taxon>Dikarya</taxon>
        <taxon>Ascomycota</taxon>
        <taxon>Pezizomycotina</taxon>
        <taxon>Dothideomycetes</taxon>
        <taxon>Pleosporomycetidae</taxon>
        <taxon>Venturiales</taxon>
        <taxon>Cylindrosympodiaceae</taxon>
        <taxon>Tothia</taxon>
    </lineage>
</organism>
<dbReference type="GO" id="GO:0006281">
    <property type="term" value="P:DNA repair"/>
    <property type="evidence" value="ECO:0007669"/>
    <property type="project" value="InterPro"/>
</dbReference>
<dbReference type="GO" id="GO:0003824">
    <property type="term" value="F:catalytic activity"/>
    <property type="evidence" value="ECO:0007669"/>
    <property type="project" value="InterPro"/>
</dbReference>
<sequence length="294" mass="32976">MQGVIPLAPALLEPLTPLKKRTGARSQFFPSPSKSTAKSPAKPRPPAGTVSCIEVPPLWNDRFGLIQEEFAHEPFKLLVAVIFLNKTRGKYAIPVFRQLLRLYPEPASIVAAGVPALRDLLRPLGLQTQRAHKLVGLAQTWRDSPPKKGTRYRTSNYPLPADGKDIKVDEILPDSSEDPRIGAWEVGHLPGLGPYAYDSWRIFCRDELRGLSKGWNAESASTGFESEWKRVLPTDKELRALLRWMWLKEGFVWDPKTGDKEPASEELMTRAIKGGLKWDDEDEFGQAETPVDEV</sequence>
<evidence type="ECO:0000313" key="4">
    <source>
        <dbReference type="EMBL" id="KAF2435143.1"/>
    </source>
</evidence>
<reference evidence="4" key="1">
    <citation type="journal article" date="2020" name="Stud. Mycol.">
        <title>101 Dothideomycetes genomes: a test case for predicting lifestyles and emergence of pathogens.</title>
        <authorList>
            <person name="Haridas S."/>
            <person name="Albert R."/>
            <person name="Binder M."/>
            <person name="Bloem J."/>
            <person name="Labutti K."/>
            <person name="Salamov A."/>
            <person name="Andreopoulos B."/>
            <person name="Baker S."/>
            <person name="Barry K."/>
            <person name="Bills G."/>
            <person name="Bluhm B."/>
            <person name="Cannon C."/>
            <person name="Castanera R."/>
            <person name="Culley D."/>
            <person name="Daum C."/>
            <person name="Ezra D."/>
            <person name="Gonzalez J."/>
            <person name="Henrissat B."/>
            <person name="Kuo A."/>
            <person name="Liang C."/>
            <person name="Lipzen A."/>
            <person name="Lutzoni F."/>
            <person name="Magnuson J."/>
            <person name="Mondo S."/>
            <person name="Nolan M."/>
            <person name="Ohm R."/>
            <person name="Pangilinan J."/>
            <person name="Park H.-J."/>
            <person name="Ramirez L."/>
            <person name="Alfaro M."/>
            <person name="Sun H."/>
            <person name="Tritt A."/>
            <person name="Yoshinaga Y."/>
            <person name="Zwiers L.-H."/>
            <person name="Turgeon B."/>
            <person name="Goodwin S."/>
            <person name="Spatafora J."/>
            <person name="Crous P."/>
            <person name="Grigoriev I."/>
        </authorList>
    </citation>
    <scope>NUCLEOTIDE SEQUENCE</scope>
    <source>
        <strain evidence="4">CBS 130266</strain>
    </source>
</reference>
<keyword evidence="2" id="KW-0539">Nucleus</keyword>
<dbReference type="GO" id="GO:0003677">
    <property type="term" value="F:DNA binding"/>
    <property type="evidence" value="ECO:0007669"/>
    <property type="project" value="InterPro"/>
</dbReference>
<accession>A0A9P4U3L2</accession>